<sequence>MNIKISIMGALEIRDELHKFVDIGDPQFLEVMYKAAKNYMEQKRKDRMIAEGEEDIKAGRTHSLKEARKIIDNWEIK</sequence>
<proteinExistence type="predicted"/>
<organism evidence="1 2">
    <name type="scientific">Aquimarina muelleri</name>
    <dbReference type="NCBI Taxonomy" id="279356"/>
    <lineage>
        <taxon>Bacteria</taxon>
        <taxon>Pseudomonadati</taxon>
        <taxon>Bacteroidota</taxon>
        <taxon>Flavobacteriia</taxon>
        <taxon>Flavobacteriales</taxon>
        <taxon>Flavobacteriaceae</taxon>
        <taxon>Aquimarina</taxon>
    </lineage>
</organism>
<evidence type="ECO:0000313" key="1">
    <source>
        <dbReference type="EMBL" id="GGX36714.1"/>
    </source>
</evidence>
<comment type="caution">
    <text evidence="1">The sequence shown here is derived from an EMBL/GenBank/DDBJ whole genome shotgun (WGS) entry which is preliminary data.</text>
</comment>
<dbReference type="EMBL" id="BMWS01000105">
    <property type="protein sequence ID" value="GGX36714.1"/>
    <property type="molecule type" value="Genomic_DNA"/>
</dbReference>
<reference evidence="1 2" key="1">
    <citation type="journal article" date="2014" name="Int. J. Syst. Evol. Microbiol.">
        <title>Complete genome sequence of Corynebacterium casei LMG S-19264T (=DSM 44701T), isolated from a smear-ripened cheese.</title>
        <authorList>
            <consortium name="US DOE Joint Genome Institute (JGI-PGF)"/>
            <person name="Walter F."/>
            <person name="Albersmeier A."/>
            <person name="Kalinowski J."/>
            <person name="Ruckert C."/>
        </authorList>
    </citation>
    <scope>NUCLEOTIDE SEQUENCE [LARGE SCALE GENOMIC DNA]</scope>
    <source>
        <strain evidence="1 2">KCTC 12285</strain>
    </source>
</reference>
<protein>
    <submittedName>
        <fullName evidence="1">Uncharacterized protein</fullName>
    </submittedName>
</protein>
<dbReference type="Proteomes" id="UP000601108">
    <property type="component" value="Unassembled WGS sequence"/>
</dbReference>
<gene>
    <name evidence="1" type="ORF">GCM10007384_39880</name>
</gene>
<keyword evidence="2" id="KW-1185">Reference proteome</keyword>
<dbReference type="RefSeq" id="WP_229809317.1">
    <property type="nucleotide sequence ID" value="NZ_BMWS01000105.1"/>
</dbReference>
<evidence type="ECO:0000313" key="2">
    <source>
        <dbReference type="Proteomes" id="UP000601108"/>
    </source>
</evidence>
<name>A0A918N539_9FLAO</name>
<accession>A0A918N539</accession>
<dbReference type="AlphaFoldDB" id="A0A918N539"/>